<feature type="compositionally biased region" description="Low complexity" evidence="3">
    <location>
        <begin position="1091"/>
        <end position="1107"/>
    </location>
</feature>
<sequence length="1150" mass="127023">MEGPLEDGDESPESQGHATDWRFAVCSFRDAWDEGEPAPQMQAKNPLPPSPPAGAAGEELQGSPLPGELQSPTGQMIADESGHGQKGTLGGFSVQMNEPASYGVEILLSPMSSHLSLAQGENDSQGDLAGDSVSGRVMPVRLDPEGLDSDPVNHGGLLSEMSSGLLEAGTRDVEGRAVLLLCAHNSAWNHPKCNSHELVRLLLYLQSIPRPKVQTLGLTVLVDARICSPSSSIFWGLSQLQEAVPGSVHRVLLVGKLPEEVPAGLQLEHLSSHQSLLTHISTSELLTSLGGGLPYCHQAWLDFRMRLEALLQSCQGVCALLQGAIESMKAVPQPMESGEVGRLLRQARVLMEHVLDSPRLAWLQCQGALELTWLKQEVPEVTLSPDYRSAVDEVEELYGRMDGLLHQLTLQGNRRIQALELVQTLEAQEGELHQEQVRRGEKCLQPLVGCDAAELGPFGARFLTLQTQLADFSRALGQRRQRLADAEKLLQFFKQALTWAEEGRQVLAELEQECPGVVLQRLQLHWTKHPDLPPAHFRKMWALATGLGSEGVRQECRWAWARCQDTWLALDQKLEAARKSPPTGSTASLCVSRVPAVPAVPPLRKAYSLDRNLGLSLREPAHQCHHEAIVPACHRPEAGDGAQSGSCPTMPPPGSCDPRSPNRLQLVLAEMVATEREYVRALDYTMENYFPELDRPDVPQGLHGQRAQLFGNLEKLWDFHRHFFLQWSDPLGCWPIGTWSNCVSLQRVQFGMYALYSKNKPRSDALMTSYGHVFFRDKQQALGDHLDLASYLLKPIQRMSKYALLLQELARACGGPAQELSALRAAQSLVHFQLRHGNDLLAMDAIHGCDVNLKEQGQLIRQDEFTVRCGRHKSLRRIFLFEELLLFSKPRQGPTGIDLFTYKRSFKMADLGLTECCGDDNLRFEIWFRRRKAKDTFVLQATSLATKQAWTADISRLLWRQAVHNKEVRMAEMVSMGVGNKAFRDIAPSEEAINDRTVNYILQCRAVRSRASIAVAPFDSDSPYLGASSALPGDPASCSVLGSLNLHLHRDPALLGFRWPLYSTSFPEEAALETDAELGSQPSLTPEDSEVSSQCPSASGSSGSDSSCVSGQILGKGLEDLSYVSAILPCTYRHFLSSPWAYGTLVFRWK</sequence>
<dbReference type="InterPro" id="IPR035899">
    <property type="entry name" value="DBL_dom_sf"/>
</dbReference>
<dbReference type="InterPro" id="IPR011993">
    <property type="entry name" value="PH-like_dom_sf"/>
</dbReference>
<proteinExistence type="predicted"/>
<evidence type="ECO:0000256" key="1">
    <source>
        <dbReference type="ARBA" id="ARBA00022553"/>
    </source>
</evidence>
<dbReference type="GO" id="GO:0005085">
    <property type="term" value="F:guanyl-nucleotide exchange factor activity"/>
    <property type="evidence" value="ECO:0007669"/>
    <property type="project" value="UniProtKB-KW"/>
</dbReference>
<dbReference type="Gene3D" id="2.30.29.30">
    <property type="entry name" value="Pleckstrin-homology domain (PH domain)/Phosphotyrosine-binding domain (PTB)"/>
    <property type="match status" value="1"/>
</dbReference>
<dbReference type="Gene3D" id="1.20.900.10">
    <property type="entry name" value="Dbl homology (DH) domain"/>
    <property type="match status" value="1"/>
</dbReference>
<dbReference type="InterPro" id="IPR055251">
    <property type="entry name" value="SOS1_NGEF_PH"/>
</dbReference>
<evidence type="ECO:0000256" key="3">
    <source>
        <dbReference type="SAM" id="MobiDB-lite"/>
    </source>
</evidence>
<evidence type="ECO:0000259" key="4">
    <source>
        <dbReference type="PROSITE" id="PS50003"/>
    </source>
</evidence>
<feature type="compositionally biased region" description="Acidic residues" evidence="3">
    <location>
        <begin position="1"/>
        <end position="12"/>
    </location>
</feature>
<dbReference type="PROSITE" id="PS50003">
    <property type="entry name" value="PH_DOMAIN"/>
    <property type="match status" value="1"/>
</dbReference>
<dbReference type="SUPFAM" id="SSF52087">
    <property type="entry name" value="CRAL/TRIO domain"/>
    <property type="match status" value="1"/>
</dbReference>
<feature type="region of interest" description="Disordered" evidence="3">
    <location>
        <begin position="1"/>
        <end position="94"/>
    </location>
</feature>
<evidence type="ECO:0000256" key="2">
    <source>
        <dbReference type="ARBA" id="ARBA00022658"/>
    </source>
</evidence>
<dbReference type="SUPFAM" id="SSF50729">
    <property type="entry name" value="PH domain-like"/>
    <property type="match status" value="1"/>
</dbReference>
<accession>A0A212DCS7</accession>
<dbReference type="PANTHER" id="PTHR45845:SF4">
    <property type="entry name" value="PLECKSTRIN HOMOLOGY DOMAIN CONTAINING, FAMILY G (WITH RHOGEF DOMAIN) MEMBER 4"/>
    <property type="match status" value="1"/>
</dbReference>
<dbReference type="AlphaFoldDB" id="A0A212DCS7"/>
<gene>
    <name evidence="6" type="ORF">Celaphus_00004235</name>
</gene>
<keyword evidence="1" id="KW-0597">Phosphoprotein</keyword>
<dbReference type="CDD" id="cd00160">
    <property type="entry name" value="RhoGEF"/>
    <property type="match status" value="1"/>
</dbReference>
<evidence type="ECO:0000313" key="7">
    <source>
        <dbReference type="Proteomes" id="UP000242450"/>
    </source>
</evidence>
<comment type="caution">
    <text evidence="6">The sequence shown here is derived from an EMBL/GenBank/DDBJ whole genome shotgun (WGS) entry which is preliminary data.</text>
</comment>
<dbReference type="PANTHER" id="PTHR45845">
    <property type="entry name" value="RHO GUANINE NUCLEOTIDE EXCHANGE FACTOR-RELATED"/>
    <property type="match status" value="1"/>
</dbReference>
<dbReference type="PROSITE" id="PS50010">
    <property type="entry name" value="DH_2"/>
    <property type="match status" value="1"/>
</dbReference>
<protein>
    <recommendedName>
        <fullName evidence="8">PLEKHG4</fullName>
    </recommendedName>
</protein>
<keyword evidence="2" id="KW-0344">Guanine-nucleotide releasing factor</keyword>
<organism evidence="6 7">
    <name type="scientific">Cervus elaphus hippelaphus</name>
    <name type="common">European red deer</name>
    <dbReference type="NCBI Taxonomy" id="46360"/>
    <lineage>
        <taxon>Eukaryota</taxon>
        <taxon>Metazoa</taxon>
        <taxon>Chordata</taxon>
        <taxon>Craniata</taxon>
        <taxon>Vertebrata</taxon>
        <taxon>Euteleostomi</taxon>
        <taxon>Mammalia</taxon>
        <taxon>Eutheria</taxon>
        <taxon>Laurasiatheria</taxon>
        <taxon>Artiodactyla</taxon>
        <taxon>Ruminantia</taxon>
        <taxon>Pecora</taxon>
        <taxon>Cervidae</taxon>
        <taxon>Cervinae</taxon>
        <taxon>Cervus</taxon>
    </lineage>
</organism>
<evidence type="ECO:0008006" key="8">
    <source>
        <dbReference type="Google" id="ProtNLM"/>
    </source>
</evidence>
<dbReference type="Pfam" id="PF00621">
    <property type="entry name" value="RhoGEF"/>
    <property type="match status" value="1"/>
</dbReference>
<keyword evidence="7" id="KW-1185">Reference proteome</keyword>
<dbReference type="SMART" id="SM00233">
    <property type="entry name" value="PH"/>
    <property type="match status" value="1"/>
</dbReference>
<dbReference type="InterPro" id="IPR000219">
    <property type="entry name" value="DH_dom"/>
</dbReference>
<dbReference type="EMBL" id="MKHE01000004">
    <property type="protein sequence ID" value="OWK16035.1"/>
    <property type="molecule type" value="Genomic_DNA"/>
</dbReference>
<dbReference type="FunFam" id="2.30.29.30:FF:000078">
    <property type="entry name" value="Guanine nucleotide exchange factor DBS"/>
    <property type="match status" value="1"/>
</dbReference>
<feature type="region of interest" description="Disordered" evidence="3">
    <location>
        <begin position="1075"/>
        <end position="1107"/>
    </location>
</feature>
<dbReference type="Pfam" id="PF22697">
    <property type="entry name" value="SOS1_NGEF_PH"/>
    <property type="match status" value="1"/>
</dbReference>
<feature type="domain" description="PH" evidence="4">
    <location>
        <begin position="852"/>
        <end position="959"/>
    </location>
</feature>
<name>A0A212DCS7_CEREH</name>
<dbReference type="InterPro" id="IPR052231">
    <property type="entry name" value="Rho_GEF_signaling-related"/>
</dbReference>
<evidence type="ECO:0000313" key="6">
    <source>
        <dbReference type="EMBL" id="OWK16035.1"/>
    </source>
</evidence>
<dbReference type="InterPro" id="IPR001849">
    <property type="entry name" value="PH_domain"/>
</dbReference>
<dbReference type="InterPro" id="IPR036865">
    <property type="entry name" value="CRAL-TRIO_dom_sf"/>
</dbReference>
<dbReference type="Proteomes" id="UP000242450">
    <property type="component" value="Chromosome 4"/>
</dbReference>
<dbReference type="SMART" id="SM00325">
    <property type="entry name" value="RhoGEF"/>
    <property type="match status" value="1"/>
</dbReference>
<dbReference type="OrthoDB" id="1594986at2759"/>
<feature type="domain" description="DH" evidence="5">
    <location>
        <begin position="663"/>
        <end position="840"/>
    </location>
</feature>
<dbReference type="CDD" id="cd13242">
    <property type="entry name" value="PH_puratrophin-1"/>
    <property type="match status" value="1"/>
</dbReference>
<reference evidence="6 7" key="1">
    <citation type="journal article" date="2018" name="Mol. Genet. Genomics">
        <title>The red deer Cervus elaphus genome CerEla1.0: sequencing, annotating, genes, and chromosomes.</title>
        <authorList>
            <person name="Bana N.A."/>
            <person name="Nyiri A."/>
            <person name="Nagy J."/>
            <person name="Frank K."/>
            <person name="Nagy T."/>
            <person name="Steger V."/>
            <person name="Schiller M."/>
            <person name="Lakatos P."/>
            <person name="Sugar L."/>
            <person name="Horn P."/>
            <person name="Barta E."/>
            <person name="Orosz L."/>
        </authorList>
    </citation>
    <scope>NUCLEOTIDE SEQUENCE [LARGE SCALE GENOMIC DNA]</scope>
    <source>
        <strain evidence="6">Hungarian</strain>
    </source>
</reference>
<evidence type="ECO:0000259" key="5">
    <source>
        <dbReference type="PROSITE" id="PS50010"/>
    </source>
</evidence>
<dbReference type="SUPFAM" id="SSF48065">
    <property type="entry name" value="DBL homology domain (DH-domain)"/>
    <property type="match status" value="1"/>
</dbReference>
<dbReference type="Gene3D" id="1.20.58.60">
    <property type="match status" value="1"/>
</dbReference>